<dbReference type="Pfam" id="PF01794">
    <property type="entry name" value="Ferric_reduct"/>
    <property type="match status" value="1"/>
</dbReference>
<keyword evidence="9" id="KW-0479">Metal-binding</keyword>
<dbReference type="GO" id="GO:0042048">
    <property type="term" value="P:olfactory behavior"/>
    <property type="evidence" value="ECO:0007669"/>
    <property type="project" value="TreeGrafter"/>
</dbReference>
<dbReference type="OrthoDB" id="191673at2759"/>
<keyword evidence="11" id="KW-0274">FAD</keyword>
<evidence type="ECO:0000256" key="16">
    <source>
        <dbReference type="ARBA" id="ARBA00023065"/>
    </source>
</evidence>
<feature type="transmembrane region" description="Helical" evidence="21">
    <location>
        <begin position="391"/>
        <end position="414"/>
    </location>
</feature>
<dbReference type="InterPro" id="IPR048733">
    <property type="entry name" value="CFA69_ARM_dom"/>
</dbReference>
<evidence type="ECO:0000256" key="8">
    <source>
        <dbReference type="ARBA" id="ARBA00022692"/>
    </source>
</evidence>
<comment type="similarity">
    <text evidence="4">Belongs to the STEAP family.</text>
</comment>
<dbReference type="Pfam" id="PF21049">
    <property type="entry name" value="CFA69_ARM_rpt"/>
    <property type="match status" value="1"/>
</dbReference>
<evidence type="ECO:0000256" key="7">
    <source>
        <dbReference type="ARBA" id="ARBA00022630"/>
    </source>
</evidence>
<evidence type="ECO:0000256" key="6">
    <source>
        <dbReference type="ARBA" id="ARBA00022496"/>
    </source>
</evidence>
<evidence type="ECO:0000313" key="25">
    <source>
        <dbReference type="EMBL" id="TRZ22404.1"/>
    </source>
</evidence>
<dbReference type="InterPro" id="IPR011989">
    <property type="entry name" value="ARM-like"/>
</dbReference>
<dbReference type="FunFam" id="3.40.50.720:FF:000051">
    <property type="entry name" value="STEAP2 metalloreductase"/>
    <property type="match status" value="1"/>
</dbReference>
<dbReference type="Gene3D" id="3.40.50.720">
    <property type="entry name" value="NAD(P)-binding Rossmann-like Domain"/>
    <property type="match status" value="1"/>
</dbReference>
<comment type="cofactor">
    <cofactor evidence="2">
        <name>FAD</name>
        <dbReference type="ChEBI" id="CHEBI:57692"/>
    </cofactor>
</comment>
<evidence type="ECO:0000256" key="19">
    <source>
        <dbReference type="ARBA" id="ARBA00049387"/>
    </source>
</evidence>
<feature type="transmembrane region" description="Helical" evidence="21">
    <location>
        <begin position="359"/>
        <end position="379"/>
    </location>
</feature>
<dbReference type="PANTHER" id="PTHR14716">
    <property type="entry name" value="CILIA- AND FLAGELLA-ASSOCIATED PROTEIN 69"/>
    <property type="match status" value="1"/>
</dbReference>
<evidence type="ECO:0000313" key="26">
    <source>
        <dbReference type="Proteomes" id="UP000796761"/>
    </source>
</evidence>
<feature type="transmembrane region" description="Helical" evidence="21">
    <location>
        <begin position="259"/>
        <end position="284"/>
    </location>
</feature>
<keyword evidence="15" id="KW-0186">Copper</keyword>
<keyword evidence="12 21" id="KW-1133">Transmembrane helix</keyword>
<dbReference type="SUPFAM" id="SSF48371">
    <property type="entry name" value="ARM repeat"/>
    <property type="match status" value="2"/>
</dbReference>
<dbReference type="GO" id="GO:0010008">
    <property type="term" value="C:endosome membrane"/>
    <property type="evidence" value="ECO:0007669"/>
    <property type="project" value="UniProtKB-SubCell"/>
</dbReference>
<comment type="cofactor">
    <cofactor evidence="1">
        <name>heme b</name>
        <dbReference type="ChEBI" id="CHEBI:60344"/>
    </cofactor>
</comment>
<dbReference type="GO" id="GO:0006826">
    <property type="term" value="P:iron ion transport"/>
    <property type="evidence" value="ECO:0007669"/>
    <property type="project" value="UniProtKB-KW"/>
</dbReference>
<keyword evidence="6" id="KW-0410">Iron transport</keyword>
<evidence type="ECO:0000256" key="2">
    <source>
        <dbReference type="ARBA" id="ARBA00001974"/>
    </source>
</evidence>
<dbReference type="InterPro" id="IPR028939">
    <property type="entry name" value="P5C_Rdtase_cat_N"/>
</dbReference>
<dbReference type="Gene3D" id="1.25.10.10">
    <property type="entry name" value="Leucine-rich Repeat Variant"/>
    <property type="match status" value="1"/>
</dbReference>
<keyword evidence="16" id="KW-0406">Ion transport</keyword>
<evidence type="ECO:0000259" key="22">
    <source>
        <dbReference type="Pfam" id="PF01794"/>
    </source>
</evidence>
<feature type="region of interest" description="Disordered" evidence="20">
    <location>
        <begin position="1231"/>
        <end position="1311"/>
    </location>
</feature>
<feature type="transmembrane region" description="Helical" evidence="21">
    <location>
        <begin position="426"/>
        <end position="445"/>
    </location>
</feature>
<feature type="compositionally biased region" description="Basic and acidic residues" evidence="20">
    <location>
        <begin position="1276"/>
        <end position="1286"/>
    </location>
</feature>
<dbReference type="InterPro" id="IPR016024">
    <property type="entry name" value="ARM-type_fold"/>
</dbReference>
<feature type="domain" description="Cilia- and flagella-associated protein 69 ARM repeats" evidence="24">
    <location>
        <begin position="487"/>
        <end position="1132"/>
    </location>
</feature>
<reference evidence="25" key="1">
    <citation type="submission" date="2019-04" db="EMBL/GenBank/DDBJ databases">
        <title>Genome assembly of Zosterops borbonicus 15179.</title>
        <authorList>
            <person name="Leroy T."/>
            <person name="Anselmetti Y."/>
            <person name="Tilak M.-K."/>
            <person name="Nabholz B."/>
        </authorList>
    </citation>
    <scope>NUCLEOTIDE SEQUENCE</scope>
    <source>
        <strain evidence="25">HGM_15179</strain>
        <tissue evidence="25">Muscle</tissue>
    </source>
</reference>
<dbReference type="EMBL" id="SWJQ01000098">
    <property type="protein sequence ID" value="TRZ22404.1"/>
    <property type="molecule type" value="Genomic_DNA"/>
</dbReference>
<evidence type="ECO:0000256" key="17">
    <source>
        <dbReference type="ARBA" id="ARBA00023136"/>
    </source>
</evidence>
<evidence type="ECO:0000256" key="18">
    <source>
        <dbReference type="ARBA" id="ARBA00048958"/>
    </source>
</evidence>
<sequence length="1311" mass="148377">MESISMMGSPKNLNETFLPNVANGIKDVSKVTIGIIGSGDFAKSLTIRLIRCGYHVVVGSRNPKHAADFFPHVVDVTHHEDAVAKTNIIFVAIRREHYISLWDLKHLLAGKILIDVSNNTRVDQYPDSNAEYLASLFPDSLVVKGFNVISAWSLQLGPKDASRQVYICSNNVQARHQVIELARQLSFIPIDLGALSSSREIENLPLRLFTLWKGPVVIAISLATFFFIYSFVRDVIHPYMRNQQSDFYKIPIEIVNKTLPIVAITLLSLVYLSGLIAAAYQLYYGTKYRRFPPWLDNWLQCRKQLGLLSFFFAAVHVVYSLCLPMRRSERYLFLNMAYQQVHANVENSWNEEEVWRIEMYISFGIMSLGLLSLLAVTSIPSVNSALNWREFSFIQSTLGYIALLISTFHVLIYGWKRAFEEEYYRFYTPPNFVLALVLPSIVILVSGDMNEEPILTVQYLCSYMLHNSKLCCTWLQLAGKQGSPRSLTALPFQKKKSSDEENYSVEVSQSIAQLGYLMRVPSSQVKIQICKSIVSFYNMELPGKLLSGYQPTSTNYKIQMAEEGLAEALVLSLALVENKLLEKLWVLKALQHLSTSGKNCRQMVKAQAASRICLYLNEADPSGQLLFRSSDILWNLLENTPKEEVVNQLKSLECVQALKEVFLDLVTRGFRHCDHQLRNDLLVIATLLAESPEVPMIESGFAELLIVLATFYEVKLPNPLIKGFKITYSYEDFEMKKLLFNVIGILSKDPSAAQLLSENHVMPALLYYVKRNQNLGFPRWSATQYEELQLHAIAVLASVAPVLVDKYLSCQANTLLLVFLEWCIGQDPFFGQGNSFHGTGGLGNKFAQMRYSLRVLRSVVTLYDDAVSINLCDQGAISQLLDILRYAADKSKAKEVTILLEIQADILFILSVLCENDVHRKELFSYEGIGILNPFFKMDPKKLYSGLGHNCLLFSALDCLWSCVIGCYIAEDIFIEKQGIFLLLDLLALKEKNLCNIILGILVEISDNPKTTLHMGMWRGKRDQTAANLLIQLWRQEELDLGVRRDEDGKIVDTKRPIVTSFQKQQKIIPLPASCPSFAIMEISESIRAKVYSLFCRLGFEKLPGLSAKDFVTLAIIQHYIDFKIGEVWSEICAELKEEFRPLSSDEKILHLISKVSENTGRTVIALQNEALERQLHRKIQEEKKTFKGVQDIVRQREPINKSWENFLTRTSNYEELKKAKMLQKALIEASRAKSKIRSGPDHSTDIPKLHTTVGPGRFVTVKSEPPQHGGGPLADADHALRKSSDCKGASKKIKRDKTLDSVKKKSIPVE</sequence>
<keyword evidence="8 21" id="KW-0812">Transmembrane</keyword>
<evidence type="ECO:0000259" key="23">
    <source>
        <dbReference type="Pfam" id="PF03807"/>
    </source>
</evidence>
<dbReference type="GO" id="GO:0046872">
    <property type="term" value="F:metal ion binding"/>
    <property type="evidence" value="ECO:0007669"/>
    <property type="project" value="UniProtKB-KW"/>
</dbReference>
<feature type="transmembrane region" description="Helical" evidence="21">
    <location>
        <begin position="211"/>
        <end position="232"/>
    </location>
</feature>
<comment type="caution">
    <text evidence="25">The sequence shown here is derived from an EMBL/GenBank/DDBJ whole genome shotgun (WGS) entry which is preliminary data.</text>
</comment>
<evidence type="ECO:0000256" key="13">
    <source>
        <dbReference type="ARBA" id="ARBA00023002"/>
    </source>
</evidence>
<evidence type="ECO:0000256" key="10">
    <source>
        <dbReference type="ARBA" id="ARBA00022753"/>
    </source>
</evidence>
<comment type="catalytic activity">
    <reaction evidence="18">
        <text>2 Cu(+) + NADP(+) + H(+) = 2 Cu(2+) + NADPH</text>
        <dbReference type="Rhea" id="RHEA:71771"/>
        <dbReference type="ChEBI" id="CHEBI:15378"/>
        <dbReference type="ChEBI" id="CHEBI:29036"/>
        <dbReference type="ChEBI" id="CHEBI:49552"/>
        <dbReference type="ChEBI" id="CHEBI:57783"/>
        <dbReference type="ChEBI" id="CHEBI:58349"/>
    </reaction>
    <physiologicalReaction direction="right-to-left" evidence="18">
        <dbReference type="Rhea" id="RHEA:71773"/>
    </physiologicalReaction>
</comment>
<dbReference type="InterPro" id="IPR048732">
    <property type="entry name" value="CFA69"/>
</dbReference>
<evidence type="ECO:0000259" key="24">
    <source>
        <dbReference type="Pfam" id="PF21049"/>
    </source>
</evidence>
<evidence type="ECO:0000256" key="14">
    <source>
        <dbReference type="ARBA" id="ARBA00023004"/>
    </source>
</evidence>
<organism evidence="25 26">
    <name type="scientific">Zosterops borbonicus</name>
    <dbReference type="NCBI Taxonomy" id="364589"/>
    <lineage>
        <taxon>Eukaryota</taxon>
        <taxon>Metazoa</taxon>
        <taxon>Chordata</taxon>
        <taxon>Craniata</taxon>
        <taxon>Vertebrata</taxon>
        <taxon>Euteleostomi</taxon>
        <taxon>Archelosauria</taxon>
        <taxon>Archosauria</taxon>
        <taxon>Dinosauria</taxon>
        <taxon>Saurischia</taxon>
        <taxon>Theropoda</taxon>
        <taxon>Coelurosauria</taxon>
        <taxon>Aves</taxon>
        <taxon>Neognathae</taxon>
        <taxon>Neoaves</taxon>
        <taxon>Telluraves</taxon>
        <taxon>Australaves</taxon>
        <taxon>Passeriformes</taxon>
        <taxon>Sylvioidea</taxon>
        <taxon>Zosteropidae</taxon>
        <taxon>Zosterops</taxon>
    </lineage>
</organism>
<evidence type="ECO:0000256" key="9">
    <source>
        <dbReference type="ARBA" id="ARBA00022723"/>
    </source>
</evidence>
<name>A0A8K1GRG7_9PASS</name>
<evidence type="ECO:0000256" key="11">
    <source>
        <dbReference type="ARBA" id="ARBA00022827"/>
    </source>
</evidence>
<dbReference type="Proteomes" id="UP000796761">
    <property type="component" value="Unassembled WGS sequence"/>
</dbReference>
<evidence type="ECO:0000256" key="15">
    <source>
        <dbReference type="ARBA" id="ARBA00023008"/>
    </source>
</evidence>
<proteinExistence type="inferred from homology"/>
<dbReference type="GO" id="GO:0097730">
    <property type="term" value="C:non-motile cilium"/>
    <property type="evidence" value="ECO:0007669"/>
    <property type="project" value="TreeGrafter"/>
</dbReference>
<dbReference type="InterPro" id="IPR036291">
    <property type="entry name" value="NAD(P)-bd_dom_sf"/>
</dbReference>
<dbReference type="GO" id="GO:1990834">
    <property type="term" value="P:response to odorant"/>
    <property type="evidence" value="ECO:0007669"/>
    <property type="project" value="TreeGrafter"/>
</dbReference>
<evidence type="ECO:0000256" key="20">
    <source>
        <dbReference type="SAM" id="MobiDB-lite"/>
    </source>
</evidence>
<evidence type="ECO:0000256" key="21">
    <source>
        <dbReference type="SAM" id="Phobius"/>
    </source>
</evidence>
<protein>
    <submittedName>
        <fullName evidence="25">Uncharacterized protein</fullName>
    </submittedName>
</protein>
<keyword evidence="13" id="KW-0560">Oxidoreductase</keyword>
<evidence type="ECO:0000256" key="5">
    <source>
        <dbReference type="ARBA" id="ARBA00022448"/>
    </source>
</evidence>
<comment type="catalytic activity">
    <reaction evidence="19">
        <text>2 Fe(2+) + NADP(+) + H(+) = 2 Fe(3+) + NADPH</text>
        <dbReference type="Rhea" id="RHEA:71767"/>
        <dbReference type="ChEBI" id="CHEBI:15378"/>
        <dbReference type="ChEBI" id="CHEBI:29033"/>
        <dbReference type="ChEBI" id="CHEBI:29034"/>
        <dbReference type="ChEBI" id="CHEBI:57783"/>
        <dbReference type="ChEBI" id="CHEBI:58349"/>
    </reaction>
    <physiologicalReaction direction="right-to-left" evidence="19">
        <dbReference type="Rhea" id="RHEA:71769"/>
    </physiologicalReaction>
</comment>
<keyword evidence="17 21" id="KW-0472">Membrane</keyword>
<gene>
    <name evidence="25" type="ORF">HGM15179_004733</name>
</gene>
<accession>A0A8K1GRG7</accession>
<evidence type="ECO:0000256" key="4">
    <source>
        <dbReference type="ARBA" id="ARBA00007729"/>
    </source>
</evidence>
<feature type="compositionally biased region" description="Basic and acidic residues" evidence="20">
    <location>
        <begin position="1239"/>
        <end position="1249"/>
    </location>
</feature>
<keyword evidence="5" id="KW-0813">Transport</keyword>
<feature type="domain" description="Ferric oxidoreductase" evidence="22">
    <location>
        <begin position="261"/>
        <end position="404"/>
    </location>
</feature>
<keyword evidence="14" id="KW-0408">Iron</keyword>
<evidence type="ECO:0000256" key="1">
    <source>
        <dbReference type="ARBA" id="ARBA00001970"/>
    </source>
</evidence>
<keyword evidence="26" id="KW-1185">Reference proteome</keyword>
<keyword evidence="7" id="KW-0285">Flavoprotein</keyword>
<evidence type="ECO:0000256" key="12">
    <source>
        <dbReference type="ARBA" id="ARBA00022989"/>
    </source>
</evidence>
<feature type="transmembrane region" description="Helical" evidence="21">
    <location>
        <begin position="304"/>
        <end position="323"/>
    </location>
</feature>
<dbReference type="SUPFAM" id="SSF51735">
    <property type="entry name" value="NAD(P)-binding Rossmann-fold domains"/>
    <property type="match status" value="1"/>
</dbReference>
<evidence type="ECO:0000256" key="3">
    <source>
        <dbReference type="ARBA" id="ARBA00004337"/>
    </source>
</evidence>
<dbReference type="InterPro" id="IPR013130">
    <property type="entry name" value="Fe3_Rdtase_TM_dom"/>
</dbReference>
<feature type="domain" description="Pyrroline-5-carboxylate reductase catalytic N-terminal" evidence="23">
    <location>
        <begin position="32"/>
        <end position="119"/>
    </location>
</feature>
<dbReference type="GO" id="GO:0016491">
    <property type="term" value="F:oxidoreductase activity"/>
    <property type="evidence" value="ECO:0007669"/>
    <property type="project" value="UniProtKB-KW"/>
</dbReference>
<comment type="subcellular location">
    <subcellularLocation>
        <location evidence="3">Endosome membrane</location>
        <topology evidence="3">Multi-pass membrane protein</topology>
    </subcellularLocation>
</comment>
<dbReference type="GO" id="GO:0097225">
    <property type="term" value="C:sperm midpiece"/>
    <property type="evidence" value="ECO:0007669"/>
    <property type="project" value="TreeGrafter"/>
</dbReference>
<keyword evidence="10" id="KW-0967">Endosome</keyword>
<dbReference type="GO" id="GO:1902093">
    <property type="term" value="P:positive regulation of flagellated sperm motility"/>
    <property type="evidence" value="ECO:0007669"/>
    <property type="project" value="TreeGrafter"/>
</dbReference>
<dbReference type="Pfam" id="PF03807">
    <property type="entry name" value="F420_oxidored"/>
    <property type="match status" value="1"/>
</dbReference>
<dbReference type="PANTHER" id="PTHR14716:SF0">
    <property type="entry name" value="CILIA- AND FLAGELLA-ASSOCIATED PROTEIN 69"/>
    <property type="match status" value="1"/>
</dbReference>